<dbReference type="Proteomes" id="UP000324748">
    <property type="component" value="Unassembled WGS sequence"/>
</dbReference>
<evidence type="ECO:0000313" key="2">
    <source>
        <dbReference type="Proteomes" id="UP000324748"/>
    </source>
</evidence>
<reference evidence="1 2" key="1">
    <citation type="submission" date="2019-05" db="EMBL/GenBank/DDBJ databases">
        <title>Emergence of the Ug99 lineage of the wheat stem rust pathogen through somatic hybridization.</title>
        <authorList>
            <person name="Li F."/>
            <person name="Upadhyaya N.M."/>
            <person name="Sperschneider J."/>
            <person name="Matny O."/>
            <person name="Nguyen-Phuc H."/>
            <person name="Mago R."/>
            <person name="Raley C."/>
            <person name="Miller M.E."/>
            <person name="Silverstein K.A.T."/>
            <person name="Henningsen E."/>
            <person name="Hirsch C.D."/>
            <person name="Visser B."/>
            <person name="Pretorius Z.A."/>
            <person name="Steffenson B.J."/>
            <person name="Schwessinger B."/>
            <person name="Dodds P.N."/>
            <person name="Figueroa M."/>
        </authorList>
    </citation>
    <scope>NUCLEOTIDE SEQUENCE [LARGE SCALE GENOMIC DNA]</scope>
    <source>
        <strain evidence="1">21-0</strain>
    </source>
</reference>
<proteinExistence type="predicted"/>
<accession>A0A5B0QI22</accession>
<organism evidence="1 2">
    <name type="scientific">Puccinia graminis f. sp. tritici</name>
    <dbReference type="NCBI Taxonomy" id="56615"/>
    <lineage>
        <taxon>Eukaryota</taxon>
        <taxon>Fungi</taxon>
        <taxon>Dikarya</taxon>
        <taxon>Basidiomycota</taxon>
        <taxon>Pucciniomycotina</taxon>
        <taxon>Pucciniomycetes</taxon>
        <taxon>Pucciniales</taxon>
        <taxon>Pucciniaceae</taxon>
        <taxon>Puccinia</taxon>
    </lineage>
</organism>
<comment type="caution">
    <text evidence="1">The sequence shown here is derived from an EMBL/GenBank/DDBJ whole genome shotgun (WGS) entry which is preliminary data.</text>
</comment>
<gene>
    <name evidence="1" type="ORF">PGT21_013457</name>
</gene>
<name>A0A5B0QI22_PUCGR</name>
<evidence type="ECO:0000313" key="1">
    <source>
        <dbReference type="EMBL" id="KAA1112868.1"/>
    </source>
</evidence>
<keyword evidence="2" id="KW-1185">Reference proteome</keyword>
<dbReference type="EMBL" id="VSWC01000015">
    <property type="protein sequence ID" value="KAA1112868.1"/>
    <property type="molecule type" value="Genomic_DNA"/>
</dbReference>
<dbReference type="OrthoDB" id="10642657at2759"/>
<protein>
    <submittedName>
        <fullName evidence="1">Uncharacterized protein</fullName>
    </submittedName>
</protein>
<dbReference type="AlphaFoldDB" id="A0A5B0QI22"/>
<sequence>MSINCTASRLFEVPSPPPNSSLQIILIQKLFFINTTFNPAFNYLTEKHKSYNVFRNDQLIDHRRNCTAWIRPFGERYLVIFIAVNSNYQGIGAACSLYIDLILYAFPPHPISETSEYERLAEEANFLKRIAASMGVTRVHVLSTSIAIQSKSNPLRHEHHQLVQKIRLLQRQNSRAEEELLHILSSRRRR</sequence>